<evidence type="ECO:0000313" key="3">
    <source>
        <dbReference type="Proteomes" id="UP000566440"/>
    </source>
</evidence>
<feature type="non-terminal residue" evidence="2">
    <location>
        <position position="1"/>
    </location>
</feature>
<name>A0A7K9SM23_9PICI</name>
<dbReference type="InterPro" id="IPR000253">
    <property type="entry name" value="FHA_dom"/>
</dbReference>
<dbReference type="PANTHER" id="PTHR18853:SF7">
    <property type="entry name" value="FORKHEAD-ASSOCIATED DOMAIN-CONTAINING PROTEIN 1"/>
    <property type="match status" value="1"/>
</dbReference>
<dbReference type="InterPro" id="IPR008984">
    <property type="entry name" value="SMAD_FHA_dom_sf"/>
</dbReference>
<sequence length="118" mass="12531">MPAFLKSPQGCFQLRPHTTTIGRHKGSDIVLQSTGVGDHHAVLEFTPWDNSFILQDLNSSHGTFVNGCQVQNVAVKVNPGDILHFGTGGAAFELVLDGAAQGKVGAGAQGRWVLVPRE</sequence>
<dbReference type="PROSITE" id="PS50006">
    <property type="entry name" value="FHA_DOMAIN"/>
    <property type="match status" value="1"/>
</dbReference>
<dbReference type="PANTHER" id="PTHR18853">
    <property type="entry name" value="FORKHEAD-ASSOCIATED DOMAIN-CONTAINING PROTEIN 1-RELATED"/>
    <property type="match status" value="1"/>
</dbReference>
<reference evidence="2 3" key="1">
    <citation type="submission" date="2019-09" db="EMBL/GenBank/DDBJ databases">
        <title>Bird 10,000 Genomes (B10K) Project - Family phase.</title>
        <authorList>
            <person name="Zhang G."/>
        </authorList>
    </citation>
    <scope>NUCLEOTIDE SEQUENCE [LARGE SCALE GENOMIC DNA]</scope>
    <source>
        <strain evidence="2">B10K-DU-001-62</strain>
        <tissue evidence="2">Muscle</tissue>
    </source>
</reference>
<protein>
    <submittedName>
        <fullName evidence="2">FHAD1 protein</fullName>
    </submittedName>
</protein>
<dbReference type="Pfam" id="PF00498">
    <property type="entry name" value="FHA"/>
    <property type="match status" value="1"/>
</dbReference>
<feature type="non-terminal residue" evidence="2">
    <location>
        <position position="118"/>
    </location>
</feature>
<dbReference type="AlphaFoldDB" id="A0A7K9SM23"/>
<proteinExistence type="predicted"/>
<dbReference type="SUPFAM" id="SSF49879">
    <property type="entry name" value="SMAD/FHA domain"/>
    <property type="match status" value="1"/>
</dbReference>
<dbReference type="Gene3D" id="2.60.200.20">
    <property type="match status" value="1"/>
</dbReference>
<feature type="domain" description="FHA" evidence="1">
    <location>
        <begin position="19"/>
        <end position="70"/>
    </location>
</feature>
<dbReference type="SMART" id="SM00240">
    <property type="entry name" value="FHA"/>
    <property type="match status" value="1"/>
</dbReference>
<dbReference type="Proteomes" id="UP000566440">
    <property type="component" value="Unassembled WGS sequence"/>
</dbReference>
<dbReference type="EMBL" id="VWZX01002400">
    <property type="protein sequence ID" value="NXI37279.1"/>
    <property type="molecule type" value="Genomic_DNA"/>
</dbReference>
<evidence type="ECO:0000259" key="1">
    <source>
        <dbReference type="PROSITE" id="PS50006"/>
    </source>
</evidence>
<dbReference type="InterPro" id="IPR052642">
    <property type="entry name" value="CC-FHA_domain"/>
</dbReference>
<comment type="caution">
    <text evidence="2">The sequence shown here is derived from an EMBL/GenBank/DDBJ whole genome shotgun (WGS) entry which is preliminary data.</text>
</comment>
<dbReference type="OrthoDB" id="687730at2759"/>
<accession>A0A7K9SM23</accession>
<organism evidence="2 3">
    <name type="scientific">Galbula dea</name>
    <dbReference type="NCBI Taxonomy" id="1109041"/>
    <lineage>
        <taxon>Eukaryota</taxon>
        <taxon>Metazoa</taxon>
        <taxon>Chordata</taxon>
        <taxon>Craniata</taxon>
        <taxon>Vertebrata</taxon>
        <taxon>Euteleostomi</taxon>
        <taxon>Archelosauria</taxon>
        <taxon>Archosauria</taxon>
        <taxon>Dinosauria</taxon>
        <taxon>Saurischia</taxon>
        <taxon>Theropoda</taxon>
        <taxon>Coelurosauria</taxon>
        <taxon>Aves</taxon>
        <taxon>Neognathae</taxon>
        <taxon>Neoaves</taxon>
        <taxon>Telluraves</taxon>
        <taxon>Coraciimorphae</taxon>
        <taxon>Piciformes</taxon>
        <taxon>Galbulidae</taxon>
        <taxon>Galbula</taxon>
    </lineage>
</organism>
<evidence type="ECO:0000313" key="2">
    <source>
        <dbReference type="EMBL" id="NXI37279.1"/>
    </source>
</evidence>
<keyword evidence="3" id="KW-1185">Reference proteome</keyword>
<gene>
    <name evidence="2" type="primary">Fhad1_1</name>
    <name evidence="2" type="ORF">GALDEA_R16013</name>
</gene>